<protein>
    <recommendedName>
        <fullName evidence="3">STAS/SEC14 domain-containing protein</fullName>
    </recommendedName>
</protein>
<dbReference type="RefSeq" id="WP_315998464.1">
    <property type="nucleotide sequence ID" value="NZ_JAWDJT010000006.1"/>
</dbReference>
<evidence type="ECO:0000313" key="2">
    <source>
        <dbReference type="Proteomes" id="UP001250698"/>
    </source>
</evidence>
<dbReference type="Proteomes" id="UP001250698">
    <property type="component" value="Unassembled WGS sequence"/>
</dbReference>
<organism evidence="1 2">
    <name type="scientific">Hymenobacter endophyticus</name>
    <dbReference type="NCBI Taxonomy" id="3076335"/>
    <lineage>
        <taxon>Bacteria</taxon>
        <taxon>Pseudomonadati</taxon>
        <taxon>Bacteroidota</taxon>
        <taxon>Cytophagia</taxon>
        <taxon>Cytophagales</taxon>
        <taxon>Hymenobacteraceae</taxon>
        <taxon>Hymenobacter</taxon>
    </lineage>
</organism>
<evidence type="ECO:0008006" key="3">
    <source>
        <dbReference type="Google" id="ProtNLM"/>
    </source>
</evidence>
<reference evidence="1 2" key="1">
    <citation type="submission" date="2023-10" db="EMBL/GenBank/DDBJ databases">
        <title>Hymenobacter endophyticus sp. nov., an isolate from the leaf tissues of wheat.</title>
        <authorList>
            <person name="Dai Y."/>
        </authorList>
    </citation>
    <scope>NUCLEOTIDE SEQUENCE [LARGE SCALE GENOMIC DNA]</scope>
    <source>
        <strain evidence="1 2">ZK17L-C2</strain>
    </source>
</reference>
<gene>
    <name evidence="1" type="ORF">ROI90_11365</name>
</gene>
<evidence type="ECO:0000313" key="1">
    <source>
        <dbReference type="EMBL" id="MDU0370995.1"/>
    </source>
</evidence>
<accession>A0ABU3TID4</accession>
<dbReference type="EMBL" id="JAWDJT010000006">
    <property type="protein sequence ID" value="MDU0370995.1"/>
    <property type="molecule type" value="Genomic_DNA"/>
</dbReference>
<name>A0ABU3TID4_9BACT</name>
<sequence>MVRTLNSLATQWVPNLHLLRWDWQEPLSAAGFRAAFNRLLLQSQQLRVTHWLVDVSHAPVVGFEEQAWLSELWLPDFAELPVRTIALVLPTNLHNQLVVESVLADGRRLVRAEVQFFSDVVSALDWLTESDEQAAAQMEQEWQRTTKPQISALVR</sequence>
<comment type="caution">
    <text evidence="1">The sequence shown here is derived from an EMBL/GenBank/DDBJ whole genome shotgun (WGS) entry which is preliminary data.</text>
</comment>
<keyword evidence="2" id="KW-1185">Reference proteome</keyword>
<proteinExistence type="predicted"/>